<comment type="caution">
    <text evidence="2">The sequence shown here is derived from an EMBL/GenBank/DDBJ whole genome shotgun (WGS) entry which is preliminary data.</text>
</comment>
<keyword evidence="3" id="KW-1185">Reference proteome</keyword>
<dbReference type="Proteomes" id="UP000318141">
    <property type="component" value="Unassembled WGS sequence"/>
</dbReference>
<accession>A0A562BSU7</accession>
<proteinExistence type="predicted"/>
<dbReference type="AlphaFoldDB" id="A0A562BSU7"/>
<evidence type="ECO:0000313" key="3">
    <source>
        <dbReference type="Proteomes" id="UP000318141"/>
    </source>
</evidence>
<protein>
    <submittedName>
        <fullName evidence="2">Uncharacterized protein</fullName>
    </submittedName>
</protein>
<evidence type="ECO:0000256" key="1">
    <source>
        <dbReference type="SAM" id="MobiDB-lite"/>
    </source>
</evidence>
<evidence type="ECO:0000313" key="2">
    <source>
        <dbReference type="EMBL" id="TWG88262.1"/>
    </source>
</evidence>
<sequence>MTVPTSSGPAHGGGPQAAPPDRSPIEPLVDRAAARVCERLREALPRTADAIVGWMESLAPGARIPAYFLHPRAFPAVQLPWWLDRADAAGEIDMALHAELIYSTMQGYFAIRLIDDVMDGEARARASLLPACAFFHVEFMTVYRRRFPPGHPFWRAFARSWYGSADAAMADAAIAALDLAAFRAIAARKLEAARIPLIALCHARDRTVPRAWNALFRRLAQWHQLRNDFFDWHRDLQSGASTYVLSEARRRCRPGETVGAWMYREGIDWSIATLRGELTAVQRIAQRLRAFDTVVYARMQLDELARLEASLMRMKDLHGPPGPARR</sequence>
<reference evidence="2 3" key="1">
    <citation type="submission" date="2019-07" db="EMBL/GenBank/DDBJ databases">
        <title>Genome sequencing of lignin-degrading bacterial isolates.</title>
        <authorList>
            <person name="Gladden J."/>
        </authorList>
    </citation>
    <scope>NUCLEOTIDE SEQUENCE [LARGE SCALE GENOMIC DNA]</scope>
    <source>
        <strain evidence="2 3">J11</strain>
    </source>
</reference>
<dbReference type="EMBL" id="VLJN01000005">
    <property type="protein sequence ID" value="TWG88262.1"/>
    <property type="molecule type" value="Genomic_DNA"/>
</dbReference>
<feature type="region of interest" description="Disordered" evidence="1">
    <location>
        <begin position="1"/>
        <end position="25"/>
    </location>
</feature>
<dbReference type="OrthoDB" id="2645648at2"/>
<organism evidence="2 3">
    <name type="scientific">Cupriavidus gilardii J11</name>
    <dbReference type="NCBI Taxonomy" id="936133"/>
    <lineage>
        <taxon>Bacteria</taxon>
        <taxon>Pseudomonadati</taxon>
        <taxon>Pseudomonadota</taxon>
        <taxon>Betaproteobacteria</taxon>
        <taxon>Burkholderiales</taxon>
        <taxon>Burkholderiaceae</taxon>
        <taxon>Cupriavidus</taxon>
    </lineage>
</organism>
<dbReference type="InterPro" id="IPR008949">
    <property type="entry name" value="Isoprenoid_synthase_dom_sf"/>
</dbReference>
<name>A0A562BSU7_9BURK</name>
<gene>
    <name evidence="2" type="ORF">L602_001300000190</name>
</gene>
<dbReference type="SUPFAM" id="SSF48576">
    <property type="entry name" value="Terpenoid synthases"/>
    <property type="match status" value="1"/>
</dbReference>